<accession>A0A8D5ZMY9</accession>
<dbReference type="KEGG" id="pabs:JIR001_05760"/>
<organism evidence="1 2">
    <name type="scientific">Polycladomyces abyssicola</name>
    <dbReference type="NCBI Taxonomy" id="1125966"/>
    <lineage>
        <taxon>Bacteria</taxon>
        <taxon>Bacillati</taxon>
        <taxon>Bacillota</taxon>
        <taxon>Bacilli</taxon>
        <taxon>Bacillales</taxon>
        <taxon>Thermoactinomycetaceae</taxon>
        <taxon>Polycladomyces</taxon>
    </lineage>
</organism>
<dbReference type="InterPro" id="IPR011964">
    <property type="entry name" value="YVTN_b-propeller_repeat"/>
</dbReference>
<dbReference type="Gene3D" id="2.130.10.10">
    <property type="entry name" value="YVTN repeat-like/Quinoprotein amine dehydrogenase"/>
    <property type="match status" value="1"/>
</dbReference>
<dbReference type="InterPro" id="IPR051200">
    <property type="entry name" value="Host-pathogen_enzymatic-act"/>
</dbReference>
<dbReference type="Proteomes" id="UP000677436">
    <property type="component" value="Chromosome"/>
</dbReference>
<dbReference type="AlphaFoldDB" id="A0A8D5ZMY9"/>
<name>A0A8D5ZMY9_9BACL</name>
<keyword evidence="2" id="KW-1185">Reference proteome</keyword>
<reference evidence="1" key="2">
    <citation type="journal article" date="2021" name="Microbiol. Resour. Announc.">
        <title>Complete Genome Sequence of Polycladomyces abyssicola JIR-001T, Isolated from Hemipelagic Sediment in Deep Seawater.</title>
        <authorList>
            <person name="Tsubouchi T."/>
            <person name="Kaneko Y."/>
        </authorList>
    </citation>
    <scope>NUCLEOTIDE SEQUENCE</scope>
    <source>
        <strain evidence="1">JIR-001</strain>
    </source>
</reference>
<dbReference type="InterPro" id="IPR011045">
    <property type="entry name" value="N2O_reductase_N"/>
</dbReference>
<protein>
    <submittedName>
        <fullName evidence="1">Uncharacterized protein</fullName>
    </submittedName>
</protein>
<evidence type="ECO:0000313" key="2">
    <source>
        <dbReference type="Proteomes" id="UP000677436"/>
    </source>
</evidence>
<dbReference type="PANTHER" id="PTHR47197:SF3">
    <property type="entry name" value="DIHYDRO-HEME D1 DEHYDROGENASE"/>
    <property type="match status" value="1"/>
</dbReference>
<evidence type="ECO:0000313" key="1">
    <source>
        <dbReference type="EMBL" id="BCU80793.1"/>
    </source>
</evidence>
<gene>
    <name evidence="1" type="ORF">JIR001_05760</name>
</gene>
<dbReference type="EMBL" id="AP024601">
    <property type="protein sequence ID" value="BCU80793.1"/>
    <property type="molecule type" value="Genomic_DNA"/>
</dbReference>
<sequence length="59" mass="6008">MGLGIPFAIAITPDGLRAYVTNQGPDTVSVIDTANNTIVATLPVGTNPTGIAITPILLF</sequence>
<reference evidence="1" key="1">
    <citation type="journal article" date="2013" name="Int. J. Syst. Evol. Microbiol.">
        <title>Polycladomyces abyssicola gen. nov., sp. nov., a thermophilic filamentous bacterium isolated from hemipelagic sediment.</title>
        <authorList>
            <person name="Tsubouchi T."/>
            <person name="Shimane Y."/>
            <person name="Mori K."/>
            <person name="Usui K."/>
            <person name="Hiraki T."/>
            <person name="Tame A."/>
            <person name="Uematsu K."/>
            <person name="Maruyama T."/>
            <person name="Hatada Y."/>
        </authorList>
    </citation>
    <scope>NUCLEOTIDE SEQUENCE</scope>
    <source>
        <strain evidence="1">JIR-001</strain>
    </source>
</reference>
<dbReference type="PANTHER" id="PTHR47197">
    <property type="entry name" value="PROTEIN NIRF"/>
    <property type="match status" value="1"/>
</dbReference>
<dbReference type="NCBIfam" id="TIGR02276">
    <property type="entry name" value="beta_rpt_yvtn"/>
    <property type="match status" value="1"/>
</dbReference>
<dbReference type="InterPro" id="IPR015943">
    <property type="entry name" value="WD40/YVTN_repeat-like_dom_sf"/>
</dbReference>
<dbReference type="SUPFAM" id="SSF50974">
    <property type="entry name" value="Nitrous oxide reductase, N-terminal domain"/>
    <property type="match status" value="1"/>
</dbReference>
<proteinExistence type="predicted"/>